<dbReference type="RefSeq" id="WP_034656738.1">
    <property type="nucleotide sequence ID" value="NZ_BCVB01000021.1"/>
</dbReference>
<dbReference type="EMBL" id="CP009920">
    <property type="protein sequence ID" value="AJI23912.1"/>
    <property type="molecule type" value="Genomic_DNA"/>
</dbReference>
<proteinExistence type="predicted"/>
<dbReference type="KEGG" id="bmeg:BG04_1425"/>
<dbReference type="GeneID" id="93644899"/>
<dbReference type="AlphaFoldDB" id="A0A0B6AS41"/>
<protein>
    <submittedName>
        <fullName evidence="1">Uncharacterized protein</fullName>
    </submittedName>
</protein>
<gene>
    <name evidence="1" type="ORF">BG04_1425</name>
</gene>
<dbReference type="HOGENOM" id="CLU_2840699_0_0_9"/>
<sequence length="65" mass="7708">MEEIIGKVWLNRDWEGESCRDFMEVSSIIECKDTLDEKLIDYEGKTVRIVIEEINCEQLKSLQKK</sequence>
<reference evidence="1 2" key="1">
    <citation type="journal article" date="2015" name="Genome Announc.">
        <title>Complete genome sequences for 35 biothreat assay-relevant bacillus species.</title>
        <authorList>
            <person name="Johnson S.L."/>
            <person name="Daligault H.E."/>
            <person name="Davenport K.W."/>
            <person name="Jaissle J."/>
            <person name="Frey K.G."/>
            <person name="Ladner J.T."/>
            <person name="Broomall S.M."/>
            <person name="Bishop-Lilly K.A."/>
            <person name="Bruce D.C."/>
            <person name="Gibbons H.S."/>
            <person name="Coyne S.R."/>
            <person name="Lo C.C."/>
            <person name="Meincke L."/>
            <person name="Munk A.C."/>
            <person name="Koroleva G.I."/>
            <person name="Rosenzweig C.N."/>
            <person name="Palacios G.F."/>
            <person name="Redden C.L."/>
            <person name="Minogue T.D."/>
            <person name="Chain P.S."/>
        </authorList>
    </citation>
    <scope>NUCLEOTIDE SEQUENCE [LARGE SCALE GENOMIC DNA]</scope>
    <source>
        <strain evidence="2">ATCC 14581 / DSM 32 / JCM 2506 / NBRC 15308 / NCIMB 9376 / NCTC 10342 / NRRL B-14308 / VKM B-512</strain>
    </source>
</reference>
<dbReference type="Proteomes" id="UP000031829">
    <property type="component" value="Chromosome"/>
</dbReference>
<name>A0A0B6AS41_PRIM2</name>
<evidence type="ECO:0000313" key="2">
    <source>
        <dbReference type="Proteomes" id="UP000031829"/>
    </source>
</evidence>
<evidence type="ECO:0000313" key="1">
    <source>
        <dbReference type="EMBL" id="AJI23912.1"/>
    </source>
</evidence>
<organism evidence="1 2">
    <name type="scientific">Priestia megaterium (strain ATCC 14581 / DSM 32 / CCUG 1817 / JCM 2506 / NBRC 15308 / NCIMB 9376 / NCTC 10342 / NRRL B-14308 / VKM B-512 / Ford 19)</name>
    <name type="common">Bacillus megaterium</name>
    <dbReference type="NCBI Taxonomy" id="1348623"/>
    <lineage>
        <taxon>Bacteria</taxon>
        <taxon>Bacillati</taxon>
        <taxon>Bacillota</taxon>
        <taxon>Bacilli</taxon>
        <taxon>Bacillales</taxon>
        <taxon>Bacillaceae</taxon>
        <taxon>Priestia</taxon>
    </lineage>
</organism>
<accession>A0A0B6AS41</accession>